<reference evidence="12" key="1">
    <citation type="submission" date="2020-10" db="EMBL/GenBank/DDBJ databases">
        <authorList>
            <person name="Kikuchi T."/>
        </authorList>
    </citation>
    <scope>NUCLEOTIDE SEQUENCE</scope>
    <source>
        <strain evidence="12">NKZ352</strain>
    </source>
</reference>
<keyword evidence="4 11" id="KW-0808">Transferase</keyword>
<comment type="similarity">
    <text evidence="11">Belongs to the ELO family.</text>
</comment>
<dbReference type="GO" id="GO:0042761">
    <property type="term" value="P:very long-chain fatty acid biosynthetic process"/>
    <property type="evidence" value="ECO:0007669"/>
    <property type="project" value="TreeGrafter"/>
</dbReference>
<keyword evidence="10 11" id="KW-0275">Fatty acid biosynthesis</keyword>
<evidence type="ECO:0000256" key="4">
    <source>
        <dbReference type="ARBA" id="ARBA00022679"/>
    </source>
</evidence>
<proteinExistence type="inferred from homology"/>
<comment type="caution">
    <text evidence="12">The sequence shown here is derived from an EMBL/GenBank/DDBJ whole genome shotgun (WGS) entry which is preliminary data.</text>
</comment>
<evidence type="ECO:0000256" key="10">
    <source>
        <dbReference type="ARBA" id="ARBA00023160"/>
    </source>
</evidence>
<comment type="subcellular location">
    <subcellularLocation>
        <location evidence="1">Membrane</location>
        <topology evidence="1">Multi-pass membrane protein</topology>
    </subcellularLocation>
</comment>
<evidence type="ECO:0000256" key="1">
    <source>
        <dbReference type="ARBA" id="ARBA00004141"/>
    </source>
</evidence>
<evidence type="ECO:0000256" key="5">
    <source>
        <dbReference type="ARBA" id="ARBA00022692"/>
    </source>
</evidence>
<dbReference type="GO" id="GO:0034626">
    <property type="term" value="P:fatty acid elongation, polyunsaturated fatty acid"/>
    <property type="evidence" value="ECO:0007669"/>
    <property type="project" value="TreeGrafter"/>
</dbReference>
<evidence type="ECO:0008006" key="14">
    <source>
        <dbReference type="Google" id="ProtNLM"/>
    </source>
</evidence>
<evidence type="ECO:0000256" key="2">
    <source>
        <dbReference type="ARBA" id="ARBA00005194"/>
    </source>
</evidence>
<keyword evidence="7 11" id="KW-1133">Transmembrane helix</keyword>
<dbReference type="Proteomes" id="UP000835052">
    <property type="component" value="Unassembled WGS sequence"/>
</dbReference>
<evidence type="ECO:0000256" key="9">
    <source>
        <dbReference type="ARBA" id="ARBA00023136"/>
    </source>
</evidence>
<dbReference type="InterPro" id="IPR002076">
    <property type="entry name" value="ELO_fam"/>
</dbReference>
<dbReference type="GO" id="GO:0030148">
    <property type="term" value="P:sphingolipid biosynthetic process"/>
    <property type="evidence" value="ECO:0007669"/>
    <property type="project" value="TreeGrafter"/>
</dbReference>
<dbReference type="InterPro" id="IPR030457">
    <property type="entry name" value="ELO_CS"/>
</dbReference>
<keyword evidence="8 11" id="KW-0443">Lipid metabolism</keyword>
<dbReference type="Pfam" id="PF01151">
    <property type="entry name" value="ELO"/>
    <property type="match status" value="1"/>
</dbReference>
<name>A0A8S1H4V2_9PELO</name>
<evidence type="ECO:0000313" key="13">
    <source>
        <dbReference type="Proteomes" id="UP000835052"/>
    </source>
</evidence>
<sequence length="287" mass="33772">MSHPIVQRLLDVKFNTKKFLELATHGGKNFPDNEGRKFYADHFDLTLQASILYVVVVFGTKWFMRNRQPFSLFVPLNIWNFILAAFSILATIRMTPEFFSVLTNKGVVNSYCYLYDFTKGDNGYWAWLFMASKLFELVDTVFLVLRKRPLMFLHWYHHILTLIYAWYSHPNSPGFNRYGIYLNVLVHAFMYSYYFLRSMKIRVPGFVAQFITSIQILQFIISCSILAHIAFLVHVQNVPCDFDSGVFKLATFMDTTYLILFLNFFFKSYIYKGGKAKYRSVETKKSQ</sequence>
<dbReference type="EMBL" id="CAJGYM010000020">
    <property type="protein sequence ID" value="CAD6191306.1"/>
    <property type="molecule type" value="Genomic_DNA"/>
</dbReference>
<dbReference type="AlphaFoldDB" id="A0A8S1H4V2"/>
<dbReference type="PANTHER" id="PTHR11157:SF26">
    <property type="entry name" value="ELONGATION OF LONG CHAIN FATTY ACIDS PROTEIN 1"/>
    <property type="match status" value="1"/>
</dbReference>
<evidence type="ECO:0000256" key="7">
    <source>
        <dbReference type="ARBA" id="ARBA00022989"/>
    </source>
</evidence>
<keyword evidence="13" id="KW-1185">Reference proteome</keyword>
<evidence type="ECO:0000256" key="6">
    <source>
        <dbReference type="ARBA" id="ARBA00022832"/>
    </source>
</evidence>
<feature type="transmembrane region" description="Helical" evidence="11">
    <location>
        <begin position="150"/>
        <end position="167"/>
    </location>
</feature>
<dbReference type="OrthoDB" id="10259681at2759"/>
<dbReference type="GO" id="GO:0019367">
    <property type="term" value="P:fatty acid elongation, saturated fatty acid"/>
    <property type="evidence" value="ECO:0007669"/>
    <property type="project" value="TreeGrafter"/>
</dbReference>
<keyword evidence="9 11" id="KW-0472">Membrane</keyword>
<accession>A0A8S1H4V2</accession>
<organism evidence="12 13">
    <name type="scientific">Caenorhabditis auriculariae</name>
    <dbReference type="NCBI Taxonomy" id="2777116"/>
    <lineage>
        <taxon>Eukaryota</taxon>
        <taxon>Metazoa</taxon>
        <taxon>Ecdysozoa</taxon>
        <taxon>Nematoda</taxon>
        <taxon>Chromadorea</taxon>
        <taxon>Rhabditida</taxon>
        <taxon>Rhabditina</taxon>
        <taxon>Rhabditomorpha</taxon>
        <taxon>Rhabditoidea</taxon>
        <taxon>Rhabditidae</taxon>
        <taxon>Peloderinae</taxon>
        <taxon>Caenorhabditis</taxon>
    </lineage>
</organism>
<evidence type="ECO:0000313" key="12">
    <source>
        <dbReference type="EMBL" id="CAD6191306.1"/>
    </source>
</evidence>
<evidence type="ECO:0000256" key="3">
    <source>
        <dbReference type="ARBA" id="ARBA00022516"/>
    </source>
</evidence>
<gene>
    <name evidence="12" type="ORF">CAUJ_LOCUS7225</name>
</gene>
<keyword evidence="6 11" id="KW-0276">Fatty acid metabolism</keyword>
<dbReference type="GO" id="GO:0005789">
    <property type="term" value="C:endoplasmic reticulum membrane"/>
    <property type="evidence" value="ECO:0007669"/>
    <property type="project" value="TreeGrafter"/>
</dbReference>
<keyword evidence="5 11" id="KW-0812">Transmembrane</keyword>
<dbReference type="GO" id="GO:0009922">
    <property type="term" value="F:fatty acid elongase activity"/>
    <property type="evidence" value="ECO:0007669"/>
    <property type="project" value="InterPro"/>
</dbReference>
<feature type="transmembrane region" description="Helical" evidence="11">
    <location>
        <begin position="245"/>
        <end position="266"/>
    </location>
</feature>
<feature type="transmembrane region" description="Helical" evidence="11">
    <location>
        <begin position="70"/>
        <end position="92"/>
    </location>
</feature>
<evidence type="ECO:0000256" key="8">
    <source>
        <dbReference type="ARBA" id="ARBA00023098"/>
    </source>
</evidence>
<keyword evidence="3 11" id="KW-0444">Lipid biosynthesis</keyword>
<evidence type="ECO:0000256" key="11">
    <source>
        <dbReference type="RuleBase" id="RU361115"/>
    </source>
</evidence>
<comment type="pathway">
    <text evidence="2">Lipid metabolism; fatty acid biosynthesis.</text>
</comment>
<dbReference type="PANTHER" id="PTHR11157">
    <property type="entry name" value="FATTY ACID ACYL TRANSFERASE-RELATED"/>
    <property type="match status" value="1"/>
</dbReference>
<dbReference type="PROSITE" id="PS01188">
    <property type="entry name" value="ELO"/>
    <property type="match status" value="1"/>
</dbReference>
<feature type="transmembrane region" description="Helical" evidence="11">
    <location>
        <begin position="208"/>
        <end position="233"/>
    </location>
</feature>
<feature type="transmembrane region" description="Helical" evidence="11">
    <location>
        <begin position="179"/>
        <end position="196"/>
    </location>
</feature>
<feature type="transmembrane region" description="Helical" evidence="11">
    <location>
        <begin position="45"/>
        <end position="63"/>
    </location>
</feature>
<dbReference type="GO" id="GO:0034625">
    <property type="term" value="P:fatty acid elongation, monounsaturated fatty acid"/>
    <property type="evidence" value="ECO:0007669"/>
    <property type="project" value="TreeGrafter"/>
</dbReference>
<feature type="transmembrane region" description="Helical" evidence="11">
    <location>
        <begin position="124"/>
        <end position="145"/>
    </location>
</feature>
<protein>
    <recommendedName>
        <fullName evidence="14">Very-long-chain 3-oxoacyl-CoA synthase</fullName>
    </recommendedName>
</protein>